<keyword evidence="5 8" id="KW-0460">Magnesium</keyword>
<keyword evidence="1 8" id="KW-0808">Transferase</keyword>
<dbReference type="Pfam" id="PF01966">
    <property type="entry name" value="HD"/>
    <property type="match status" value="1"/>
</dbReference>
<dbReference type="InterPro" id="IPR043519">
    <property type="entry name" value="NT_sf"/>
</dbReference>
<comment type="catalytic activity">
    <reaction evidence="8">
        <text>[protein-PII]-L-tyrosine + UTP = [protein-PII]-uridylyl-L-tyrosine + diphosphate</text>
        <dbReference type="Rhea" id="RHEA:13673"/>
        <dbReference type="Rhea" id="RHEA-COMP:12147"/>
        <dbReference type="Rhea" id="RHEA-COMP:12148"/>
        <dbReference type="ChEBI" id="CHEBI:33019"/>
        <dbReference type="ChEBI" id="CHEBI:46398"/>
        <dbReference type="ChEBI" id="CHEBI:46858"/>
        <dbReference type="ChEBI" id="CHEBI:90602"/>
        <dbReference type="EC" id="2.7.7.59"/>
    </reaction>
</comment>
<dbReference type="InterPro" id="IPR010043">
    <property type="entry name" value="UTase/UR"/>
</dbReference>
<dbReference type="GO" id="GO:0008773">
    <property type="term" value="F:[protein-PII] uridylyltransferase activity"/>
    <property type="evidence" value="ECO:0007669"/>
    <property type="project" value="UniProtKB-UniRule"/>
</dbReference>
<dbReference type="CDD" id="cd05401">
    <property type="entry name" value="NT_GlnE_GlnD_like"/>
    <property type="match status" value="1"/>
</dbReference>
<dbReference type="FunFam" id="1.10.3090.10:FF:000005">
    <property type="entry name" value="Bifunctional uridylyltransferase/uridylyl-removing enzyme"/>
    <property type="match status" value="1"/>
</dbReference>
<dbReference type="PROSITE" id="PS51831">
    <property type="entry name" value="HD"/>
    <property type="match status" value="1"/>
</dbReference>
<feature type="region of interest" description="Uridylyltransferase" evidence="8">
    <location>
        <begin position="1"/>
        <end position="346"/>
    </location>
</feature>
<comment type="function">
    <text evidence="8">Modifies, by uridylylation and deuridylylation, the PII regulatory proteins (GlnB and homologs), in response to the nitrogen status of the cell that GlnD senses through the glutamine level. Under low glutamine levels, catalyzes the conversion of the PII proteins and UTP to PII-UMP and PPi, while under higher glutamine levels, GlnD hydrolyzes PII-UMP to PII and UMP (deuridylylation). Thus, controls uridylylation state and activity of the PII proteins, and plays an important role in the regulation of nitrogen metabolism.</text>
</comment>
<comment type="catalytic activity">
    <reaction evidence="8">
        <text>[protein-PII]-uridylyl-L-tyrosine + H2O = [protein-PII]-L-tyrosine + UMP + H(+)</text>
        <dbReference type="Rhea" id="RHEA:48600"/>
        <dbReference type="Rhea" id="RHEA-COMP:12147"/>
        <dbReference type="Rhea" id="RHEA-COMP:12148"/>
        <dbReference type="ChEBI" id="CHEBI:15377"/>
        <dbReference type="ChEBI" id="CHEBI:15378"/>
        <dbReference type="ChEBI" id="CHEBI:46858"/>
        <dbReference type="ChEBI" id="CHEBI:57865"/>
        <dbReference type="ChEBI" id="CHEBI:90602"/>
    </reaction>
</comment>
<dbReference type="InterPro" id="IPR045865">
    <property type="entry name" value="ACT-like_dom_sf"/>
</dbReference>
<dbReference type="RefSeq" id="WP_253481044.1">
    <property type="nucleotide sequence ID" value="NZ_JALJXV010000008.1"/>
</dbReference>
<dbReference type="PIRSF" id="PIRSF006288">
    <property type="entry name" value="PII_uridyltransf"/>
    <property type="match status" value="1"/>
</dbReference>
<evidence type="ECO:0000256" key="4">
    <source>
        <dbReference type="ARBA" id="ARBA00022801"/>
    </source>
</evidence>
<dbReference type="GO" id="GO:0008081">
    <property type="term" value="F:phosphoric diester hydrolase activity"/>
    <property type="evidence" value="ECO:0007669"/>
    <property type="project" value="UniProtKB-UniRule"/>
</dbReference>
<comment type="activity regulation">
    <text evidence="8">Uridylyltransferase (UTase) activity is inhibited by glutamine, while glutamine activates uridylyl-removing (UR) activity.</text>
</comment>
<dbReference type="Pfam" id="PF01909">
    <property type="entry name" value="NTP_transf_2"/>
    <property type="match status" value="1"/>
</dbReference>
<keyword evidence="12" id="KW-1185">Reference proteome</keyword>
<dbReference type="InterPro" id="IPR002934">
    <property type="entry name" value="Polymerase_NTP_transf_dom"/>
</dbReference>
<evidence type="ECO:0000256" key="6">
    <source>
        <dbReference type="ARBA" id="ARBA00023268"/>
    </source>
</evidence>
<dbReference type="HAMAP" id="MF_00277">
    <property type="entry name" value="PII_uridylyl_transf"/>
    <property type="match status" value="1"/>
</dbReference>
<keyword evidence="4 8" id="KW-0378">Hydrolase</keyword>
<feature type="domain" description="ACT" evidence="9">
    <location>
        <begin position="707"/>
        <end position="785"/>
    </location>
</feature>
<comment type="similarity">
    <text evidence="8">Belongs to the GlnD family.</text>
</comment>
<evidence type="ECO:0000256" key="7">
    <source>
        <dbReference type="ARBA" id="ARBA00047968"/>
    </source>
</evidence>
<evidence type="ECO:0000259" key="10">
    <source>
        <dbReference type="PROSITE" id="PS51831"/>
    </source>
</evidence>
<comment type="domain">
    <text evidence="8">Has four distinct domains: an N-terminal nucleotidyltransferase (NT) domain responsible for UTase activity, a central HD domain that encodes UR activity, and two C-terminal ACT domains that seem to have a role in glutamine sensing.</text>
</comment>
<proteinExistence type="inferred from homology"/>
<dbReference type="SUPFAM" id="SSF81593">
    <property type="entry name" value="Nucleotidyltransferase substrate binding subunit/domain"/>
    <property type="match status" value="1"/>
</dbReference>
<name>A0AAE3KCV9_9GAMM</name>
<keyword evidence="6 8" id="KW-0511">Multifunctional enzyme</keyword>
<evidence type="ECO:0000259" key="9">
    <source>
        <dbReference type="PROSITE" id="PS51671"/>
    </source>
</evidence>
<dbReference type="InterPro" id="IPR013546">
    <property type="entry name" value="PII_UdlTrfase/GS_AdlTrfase"/>
</dbReference>
<dbReference type="SUPFAM" id="SSF109604">
    <property type="entry name" value="HD-domain/PDEase-like"/>
    <property type="match status" value="1"/>
</dbReference>
<dbReference type="CDD" id="cd04899">
    <property type="entry name" value="ACT_ACR-UUR-like_2"/>
    <property type="match status" value="1"/>
</dbReference>
<evidence type="ECO:0000256" key="3">
    <source>
        <dbReference type="ARBA" id="ARBA00022737"/>
    </source>
</evidence>
<dbReference type="SMART" id="SM00471">
    <property type="entry name" value="HDc"/>
    <property type="match status" value="1"/>
</dbReference>
<keyword evidence="2 8" id="KW-0548">Nucleotidyltransferase</keyword>
<feature type="domain" description="HD" evidence="10">
    <location>
        <begin position="465"/>
        <end position="587"/>
    </location>
</feature>
<evidence type="ECO:0000256" key="8">
    <source>
        <dbReference type="HAMAP-Rule" id="MF_00277"/>
    </source>
</evidence>
<dbReference type="InterPro" id="IPR003607">
    <property type="entry name" value="HD/PDEase_dom"/>
</dbReference>
<feature type="domain" description="ACT" evidence="9">
    <location>
        <begin position="815"/>
        <end position="896"/>
    </location>
</feature>
<dbReference type="EMBL" id="JALJXV010000008">
    <property type="protein sequence ID" value="MCP1676144.1"/>
    <property type="molecule type" value="Genomic_DNA"/>
</dbReference>
<protein>
    <recommendedName>
        <fullName evidence="8">Bifunctional uridylyltransferase/uridylyl-removing enzyme</fullName>
        <shortName evidence="8">UTase/UR</shortName>
    </recommendedName>
    <alternativeName>
        <fullName evidence="8">Bifunctional [protein-PII] modification enzyme</fullName>
    </alternativeName>
    <alternativeName>
        <fullName evidence="8">Bifunctional nitrogen sensor protein</fullName>
    </alternativeName>
    <domain>
        <recommendedName>
            <fullName evidence="8">[Protein-PII] uridylyltransferase</fullName>
            <shortName evidence="8">PII uridylyltransferase</shortName>
            <shortName evidence="8">UTase</shortName>
            <ecNumber evidence="8">2.7.7.59</ecNumber>
        </recommendedName>
    </domain>
    <domain>
        <recommendedName>
            <fullName evidence="8">[Protein-PII]-UMP uridylyl-removing enzyme</fullName>
            <shortName evidence="8">UR</shortName>
            <ecNumber evidence="8">3.1.4.-</ecNumber>
        </recommendedName>
    </domain>
</protein>
<dbReference type="InterPro" id="IPR002912">
    <property type="entry name" value="ACT_dom"/>
</dbReference>
<keyword evidence="3" id="KW-0677">Repeat</keyword>
<comment type="caution">
    <text evidence="11">The sequence shown here is derived from an EMBL/GenBank/DDBJ whole genome shotgun (WGS) entry which is preliminary data.</text>
</comment>
<evidence type="ECO:0000313" key="11">
    <source>
        <dbReference type="EMBL" id="MCP1676144.1"/>
    </source>
</evidence>
<dbReference type="PROSITE" id="PS51671">
    <property type="entry name" value="ACT"/>
    <property type="match status" value="2"/>
</dbReference>
<evidence type="ECO:0000256" key="2">
    <source>
        <dbReference type="ARBA" id="ARBA00022695"/>
    </source>
</evidence>
<dbReference type="EC" id="2.7.7.59" evidence="8"/>
<dbReference type="PANTHER" id="PTHR47320">
    <property type="entry name" value="BIFUNCTIONAL URIDYLYLTRANSFERASE/URIDYLYL-REMOVING ENZYME"/>
    <property type="match status" value="1"/>
</dbReference>
<dbReference type="SUPFAM" id="SSF81301">
    <property type="entry name" value="Nucleotidyltransferase"/>
    <property type="match status" value="1"/>
</dbReference>
<dbReference type="GO" id="GO:0006808">
    <property type="term" value="P:regulation of nitrogen utilization"/>
    <property type="evidence" value="ECO:0007669"/>
    <property type="project" value="UniProtKB-UniRule"/>
</dbReference>
<organism evidence="11 12">
    <name type="scientific">Natronocella acetinitrilica</name>
    <dbReference type="NCBI Taxonomy" id="414046"/>
    <lineage>
        <taxon>Bacteria</taxon>
        <taxon>Pseudomonadati</taxon>
        <taxon>Pseudomonadota</taxon>
        <taxon>Gammaproteobacteria</taxon>
        <taxon>Chromatiales</taxon>
        <taxon>Ectothiorhodospiraceae</taxon>
        <taxon>Natronocella</taxon>
    </lineage>
</organism>
<sequence length="897" mass="102628">MAIVHADVDALLFDPTDLDARLAAGTAPVKAFRHCLEAGDAMLEGRFREGTPARLVVPQRSWLIDQVLGRAWQRLMDGETGNAALVAVGGYGRGELHPGSDIDIMVLIPADCGKDLSSRIERFITSLWDIGLEVGHSVRTVEDCVRESTADITVATNIMESRLLAGAETLFDDMREATAPAHVWASRDFFAAKLAEQEARHLKYHDTAHNLEPNIKESPGGLRDIQMVGWVAKRHFGAETLRDLVGQGFLNESEYEELISGQNFLWDIRFALHLLAGRREDRLLFDHQTALAKQFGYADQDHTLGVEQLMQRYFRTVADLGRLNEMLLQLFQEAILYVDDVEPPQLLNKRFQARKGFLEVTHGNVFKRYPFALLEAFLLMQQHPELKGVRASTIRLIRDSRHLIDDKFRRDLRCRSLFMEIMRQPRGLTHELRRMHRYGVLARYIPAFGAISGRMQYDLFHAYTVDSHTLFVVRNLRRFAIDEHADELPFCNTIMQRLPKTELLYLAGIFHDIAKGRGGDHSELGADDAYEFCIHHGLSQYDARLVAWLVRHHLLMSMTAQRKDISDPEVVSRFARQVGDRVRLDYLYLLTVADIRATNPGLWNSWRDSLLMELYTATTRALRRGLEHPIDNEELVRETQQQARRRLKVMGLHHMSVKSIWRHFTDDYFLRYSAEEIAWHTEAIARTRPEELPLVLVDAQSARGGTEVFVYTEDRDHVFAQTVQALDQLNLNIQDARIITTEHGHTLDSYLVLEDDGEPARETWRIDEIAGRLQAALQQTRLCPPARRPVPRQLRSFTIKTEINFSPDETNERTVMELITGDRPGLLARVGYGFAQCGFRLQNAKIATIGARVEDVFFVTDEDNRPLSRPEQFDCIRDALIDLLDERSNLAERATGL</sequence>
<gene>
    <name evidence="8" type="primary">glnD</name>
    <name evidence="11" type="ORF">J2T57_003303</name>
</gene>
<accession>A0AAE3KCV9</accession>
<comment type="catalytic activity">
    <reaction evidence="7">
        <text>guanosine 3',5'-bis(diphosphate) + H2O = GDP + diphosphate + H(+)</text>
        <dbReference type="Rhea" id="RHEA:14253"/>
        <dbReference type="ChEBI" id="CHEBI:15377"/>
        <dbReference type="ChEBI" id="CHEBI:15378"/>
        <dbReference type="ChEBI" id="CHEBI:33019"/>
        <dbReference type="ChEBI" id="CHEBI:58189"/>
        <dbReference type="ChEBI" id="CHEBI:77828"/>
        <dbReference type="EC" id="3.1.7.2"/>
    </reaction>
</comment>
<dbReference type="EC" id="3.1.4.-" evidence="8"/>
<evidence type="ECO:0000256" key="1">
    <source>
        <dbReference type="ARBA" id="ARBA00022679"/>
    </source>
</evidence>
<dbReference type="AlphaFoldDB" id="A0AAE3KCV9"/>
<dbReference type="CDD" id="cd00077">
    <property type="entry name" value="HDc"/>
    <property type="match status" value="1"/>
</dbReference>
<evidence type="ECO:0000256" key="5">
    <source>
        <dbReference type="ARBA" id="ARBA00022842"/>
    </source>
</evidence>
<comment type="cofactor">
    <cofactor evidence="8">
        <name>Mg(2+)</name>
        <dbReference type="ChEBI" id="CHEBI:18420"/>
    </cofactor>
</comment>
<dbReference type="Gene3D" id="1.10.3210.10">
    <property type="entry name" value="Hypothetical protein af1432"/>
    <property type="match status" value="1"/>
</dbReference>
<comment type="caution">
    <text evidence="8">Lacks conserved residue(s) required for the propagation of feature annotation.</text>
</comment>
<evidence type="ECO:0000313" key="12">
    <source>
        <dbReference type="Proteomes" id="UP001205843"/>
    </source>
</evidence>
<dbReference type="NCBIfam" id="TIGR01693">
    <property type="entry name" value="UTase_glnD"/>
    <property type="match status" value="1"/>
</dbReference>
<dbReference type="Proteomes" id="UP001205843">
    <property type="component" value="Unassembled WGS sequence"/>
</dbReference>
<dbReference type="InterPro" id="IPR006674">
    <property type="entry name" value="HD_domain"/>
</dbReference>
<dbReference type="SUPFAM" id="SSF55021">
    <property type="entry name" value="ACT-like"/>
    <property type="match status" value="2"/>
</dbReference>
<dbReference type="GO" id="GO:0008893">
    <property type="term" value="F:guanosine-3',5'-bis(diphosphate) 3'-diphosphatase activity"/>
    <property type="evidence" value="ECO:0007669"/>
    <property type="project" value="UniProtKB-EC"/>
</dbReference>
<dbReference type="CDD" id="cd04900">
    <property type="entry name" value="ACT_UUR-like_1"/>
    <property type="match status" value="1"/>
</dbReference>
<dbReference type="Pfam" id="PF08335">
    <property type="entry name" value="GlnD_UR_UTase"/>
    <property type="match status" value="1"/>
</dbReference>
<reference evidence="11" key="1">
    <citation type="submission" date="2022-03" db="EMBL/GenBank/DDBJ databases">
        <title>Genomic Encyclopedia of Type Strains, Phase III (KMG-III): the genomes of soil and plant-associated and newly described type strains.</title>
        <authorList>
            <person name="Whitman W."/>
        </authorList>
    </citation>
    <scope>NUCLEOTIDE SEQUENCE</scope>
    <source>
        <strain evidence="11">ANL 6-2</strain>
    </source>
</reference>
<dbReference type="Gene3D" id="1.20.120.330">
    <property type="entry name" value="Nucleotidyltransferases domain 2"/>
    <property type="match status" value="1"/>
</dbReference>
<dbReference type="PANTHER" id="PTHR47320:SF1">
    <property type="entry name" value="BIFUNCTIONAL URIDYLYLTRANSFERASE_URIDYLYL-REMOVING ENZYME"/>
    <property type="match status" value="1"/>
</dbReference>